<evidence type="ECO:0000313" key="5">
    <source>
        <dbReference type="Proteomes" id="UP000676169"/>
    </source>
</evidence>
<proteinExistence type="inferred from homology"/>
<evidence type="ECO:0000313" key="4">
    <source>
        <dbReference type="EMBL" id="QUE52758.1"/>
    </source>
</evidence>
<comment type="pathway">
    <text evidence="3">Isoprenoid biosynthesis; isopentenyl diphosphate biosynthesis via DXP pathway; isopentenyl diphosphate from 1-deoxy-D-xylulose 5-phosphate: step 2/6.</text>
</comment>
<feature type="site" description="Positions MEP for the nucleophilic attack" evidence="3">
    <location>
        <position position="204"/>
    </location>
</feature>
<keyword evidence="5" id="KW-1185">Reference proteome</keyword>
<feature type="site" description="Transition state stabilizer" evidence="3">
    <location>
        <position position="20"/>
    </location>
</feature>
<dbReference type="Proteomes" id="UP000676169">
    <property type="component" value="Chromosome"/>
</dbReference>
<comment type="function">
    <text evidence="3">Catalyzes the formation of 4-diphosphocytidyl-2-C-methyl-D-erythritol from CTP and 2-C-methyl-D-erythritol 4-phosphate (MEP).</text>
</comment>
<sequence>MSCCAIVVAAGSSRRMGFDKLAAPLSGVPVLRRSVEKFLASSAVSSVVVVAPADRFDELLGGSFAKAVIRVDGGCNRQDSVQNGLAAVPQGTTVVAIHDGARPLVTVEAIDRCIAAAAESGAAALARPVTETLKRADADGLARESVDREQLWFMETPQCFQLPLILRAYAEVNQRQITVTDEVSALEAIGIPTLLVDGRHPNLKITHPSDLALAAALLDS</sequence>
<dbReference type="EMBL" id="CP073100">
    <property type="protein sequence ID" value="QUE52758.1"/>
    <property type="molecule type" value="Genomic_DNA"/>
</dbReference>
<dbReference type="RefSeq" id="WP_211634043.1">
    <property type="nucleotide sequence ID" value="NZ_CP073100.1"/>
</dbReference>
<dbReference type="PANTHER" id="PTHR32125:SF4">
    <property type="entry name" value="2-C-METHYL-D-ERYTHRITOL 4-PHOSPHATE CYTIDYLYLTRANSFERASE, CHLOROPLASTIC"/>
    <property type="match status" value="1"/>
</dbReference>
<dbReference type="HAMAP" id="MF_00108">
    <property type="entry name" value="IspD"/>
    <property type="match status" value="1"/>
</dbReference>
<keyword evidence="2 3" id="KW-0548">Nucleotidyltransferase</keyword>
<dbReference type="AlphaFoldDB" id="A0A975J2D4"/>
<organism evidence="4 5">
    <name type="scientific">Luteolibacter ambystomatis</name>
    <dbReference type="NCBI Taxonomy" id="2824561"/>
    <lineage>
        <taxon>Bacteria</taxon>
        <taxon>Pseudomonadati</taxon>
        <taxon>Verrucomicrobiota</taxon>
        <taxon>Verrucomicrobiia</taxon>
        <taxon>Verrucomicrobiales</taxon>
        <taxon>Verrucomicrobiaceae</taxon>
        <taxon>Luteolibacter</taxon>
    </lineage>
</organism>
<feature type="site" description="Transition state stabilizer" evidence="3">
    <location>
        <position position="15"/>
    </location>
</feature>
<dbReference type="FunFam" id="3.90.550.10:FF:000003">
    <property type="entry name" value="2-C-methyl-D-erythritol 4-phosphate cytidylyltransferase"/>
    <property type="match status" value="1"/>
</dbReference>
<dbReference type="GO" id="GO:0050518">
    <property type="term" value="F:2-C-methyl-D-erythritol 4-phosphate cytidylyltransferase activity"/>
    <property type="evidence" value="ECO:0007669"/>
    <property type="project" value="UniProtKB-UniRule"/>
</dbReference>
<dbReference type="CDD" id="cd02516">
    <property type="entry name" value="CDP-ME_synthetase"/>
    <property type="match status" value="1"/>
</dbReference>
<dbReference type="NCBIfam" id="TIGR00453">
    <property type="entry name" value="ispD"/>
    <property type="match status" value="1"/>
</dbReference>
<dbReference type="InterPro" id="IPR050088">
    <property type="entry name" value="IspD/TarI_cytidylyltransf_bact"/>
</dbReference>
<dbReference type="PANTHER" id="PTHR32125">
    <property type="entry name" value="2-C-METHYL-D-ERYTHRITOL 4-PHOSPHATE CYTIDYLYLTRANSFERASE, CHLOROPLASTIC"/>
    <property type="match status" value="1"/>
</dbReference>
<dbReference type="SUPFAM" id="SSF53448">
    <property type="entry name" value="Nucleotide-diphospho-sugar transferases"/>
    <property type="match status" value="1"/>
</dbReference>
<comment type="catalytic activity">
    <reaction evidence="3">
        <text>2-C-methyl-D-erythritol 4-phosphate + CTP + H(+) = 4-CDP-2-C-methyl-D-erythritol + diphosphate</text>
        <dbReference type="Rhea" id="RHEA:13429"/>
        <dbReference type="ChEBI" id="CHEBI:15378"/>
        <dbReference type="ChEBI" id="CHEBI:33019"/>
        <dbReference type="ChEBI" id="CHEBI:37563"/>
        <dbReference type="ChEBI" id="CHEBI:57823"/>
        <dbReference type="ChEBI" id="CHEBI:58262"/>
        <dbReference type="EC" id="2.7.7.60"/>
    </reaction>
</comment>
<dbReference type="InterPro" id="IPR034683">
    <property type="entry name" value="IspD/TarI"/>
</dbReference>
<dbReference type="KEGG" id="lamb:KBB96_07655"/>
<feature type="site" description="Positions MEP for the nucleophilic attack" evidence="3">
    <location>
        <position position="148"/>
    </location>
</feature>
<dbReference type="InterPro" id="IPR001228">
    <property type="entry name" value="IspD"/>
</dbReference>
<dbReference type="EC" id="2.7.7.60" evidence="3"/>
<dbReference type="Pfam" id="PF01128">
    <property type="entry name" value="IspD"/>
    <property type="match status" value="1"/>
</dbReference>
<gene>
    <name evidence="3 4" type="primary">ispD</name>
    <name evidence="4" type="ORF">KBB96_07655</name>
</gene>
<reference evidence="4" key="1">
    <citation type="submission" date="2021-04" db="EMBL/GenBank/DDBJ databases">
        <title>Luteolibacter sp. 32A isolated from the skin of an Anderson's salamander (Ambystoma andersonii).</title>
        <authorList>
            <person name="Spergser J."/>
            <person name="Busse H.-J."/>
        </authorList>
    </citation>
    <scope>NUCLEOTIDE SEQUENCE</scope>
    <source>
        <strain evidence="4">32A</strain>
    </source>
</reference>
<protein>
    <recommendedName>
        <fullName evidence="3">2-C-methyl-D-erythritol 4-phosphate cytidylyltransferase</fullName>
        <ecNumber evidence="3">2.7.7.60</ecNumber>
    </recommendedName>
    <alternativeName>
        <fullName evidence="3">4-diphosphocytidyl-2C-methyl-D-erythritol synthase</fullName>
    </alternativeName>
    <alternativeName>
        <fullName evidence="3">MEP cytidylyltransferase</fullName>
        <shortName evidence="3">MCT</shortName>
    </alternativeName>
</protein>
<dbReference type="Gene3D" id="3.90.550.10">
    <property type="entry name" value="Spore Coat Polysaccharide Biosynthesis Protein SpsA, Chain A"/>
    <property type="match status" value="1"/>
</dbReference>
<dbReference type="GO" id="GO:0019288">
    <property type="term" value="P:isopentenyl diphosphate biosynthetic process, methylerythritol 4-phosphate pathway"/>
    <property type="evidence" value="ECO:0007669"/>
    <property type="project" value="UniProtKB-UniRule"/>
</dbReference>
<accession>A0A975J2D4</accession>
<comment type="similarity">
    <text evidence="3">Belongs to the IspD/TarI cytidylyltransferase family. IspD subfamily.</text>
</comment>
<evidence type="ECO:0000256" key="3">
    <source>
        <dbReference type="HAMAP-Rule" id="MF_00108"/>
    </source>
</evidence>
<name>A0A975J2D4_9BACT</name>
<evidence type="ECO:0000256" key="2">
    <source>
        <dbReference type="ARBA" id="ARBA00022695"/>
    </source>
</evidence>
<dbReference type="InterPro" id="IPR029044">
    <property type="entry name" value="Nucleotide-diphossugar_trans"/>
</dbReference>
<keyword evidence="1 3" id="KW-0808">Transferase</keyword>
<keyword evidence="3" id="KW-0414">Isoprene biosynthesis</keyword>
<evidence type="ECO:0000256" key="1">
    <source>
        <dbReference type="ARBA" id="ARBA00022679"/>
    </source>
</evidence>